<dbReference type="GO" id="GO:0046872">
    <property type="term" value="F:metal ion binding"/>
    <property type="evidence" value="ECO:0007669"/>
    <property type="project" value="UniProtKB-KW"/>
</dbReference>
<evidence type="ECO:0000256" key="1">
    <source>
        <dbReference type="ARBA" id="ARBA00022723"/>
    </source>
</evidence>
<dbReference type="Pfam" id="PF00481">
    <property type="entry name" value="PP2C"/>
    <property type="match status" value="1"/>
</dbReference>
<dbReference type="InterPro" id="IPR000222">
    <property type="entry name" value="PP2C_BS"/>
</dbReference>
<protein>
    <submittedName>
        <fullName evidence="7">PPM-type phosphatase domain-containing protein</fullName>
    </submittedName>
</protein>
<keyword evidence="2" id="KW-0378">Hydrolase</keyword>
<dbReference type="OrthoDB" id="10264738at2759"/>
<evidence type="ECO:0000259" key="4">
    <source>
        <dbReference type="Pfam" id="PF00481"/>
    </source>
</evidence>
<reference evidence="5 6" key="1">
    <citation type="submission" date="2018-11" db="EMBL/GenBank/DDBJ databases">
        <authorList>
            <consortium name="Pathogen Informatics"/>
        </authorList>
    </citation>
    <scope>NUCLEOTIDE SEQUENCE [LARGE SCALE GENOMIC DNA]</scope>
</reference>
<evidence type="ECO:0000256" key="3">
    <source>
        <dbReference type="ARBA" id="ARBA00022912"/>
    </source>
</evidence>
<accession>A0A3P8C2G8</accession>
<proteinExistence type="predicted"/>
<name>A0A183G9U7_HELPZ</name>
<dbReference type="EMBL" id="UZAH01030887">
    <property type="protein sequence ID" value="VDP12714.1"/>
    <property type="molecule type" value="Genomic_DNA"/>
</dbReference>
<evidence type="ECO:0000256" key="2">
    <source>
        <dbReference type="ARBA" id="ARBA00022801"/>
    </source>
</evidence>
<evidence type="ECO:0000313" key="6">
    <source>
        <dbReference type="Proteomes" id="UP000050761"/>
    </source>
</evidence>
<evidence type="ECO:0000313" key="5">
    <source>
        <dbReference type="EMBL" id="VDP12714.1"/>
    </source>
</evidence>
<reference evidence="7" key="2">
    <citation type="submission" date="2019-09" db="UniProtKB">
        <authorList>
            <consortium name="WormBaseParasite"/>
        </authorList>
    </citation>
    <scope>IDENTIFICATION</scope>
</reference>
<dbReference type="WBParaSite" id="HPBE_0001873901-mRNA-1">
    <property type="protein sequence ID" value="HPBE_0001873901-mRNA-1"/>
    <property type="gene ID" value="HPBE_0001873901"/>
</dbReference>
<dbReference type="PROSITE" id="PS01032">
    <property type="entry name" value="PPM_1"/>
    <property type="match status" value="1"/>
</dbReference>
<dbReference type="Proteomes" id="UP000050761">
    <property type="component" value="Unassembled WGS sequence"/>
</dbReference>
<dbReference type="GO" id="GO:0004721">
    <property type="term" value="F:phosphoprotein phosphatase activity"/>
    <property type="evidence" value="ECO:0007669"/>
    <property type="project" value="UniProtKB-KW"/>
</dbReference>
<dbReference type="InterPro" id="IPR001932">
    <property type="entry name" value="PPM-type_phosphatase-like_dom"/>
</dbReference>
<dbReference type="AlphaFoldDB" id="A0A183G9U7"/>
<dbReference type="SUPFAM" id="SSF81606">
    <property type="entry name" value="PP2C-like"/>
    <property type="match status" value="1"/>
</dbReference>
<keyword evidence="6" id="KW-1185">Reference proteome</keyword>
<keyword evidence="1" id="KW-0479">Metal-binding</keyword>
<feature type="domain" description="PPM-type phosphatase" evidence="4">
    <location>
        <begin position="208"/>
        <end position="281"/>
    </location>
</feature>
<dbReference type="Gene3D" id="3.60.40.10">
    <property type="entry name" value="PPM-type phosphatase domain"/>
    <property type="match status" value="1"/>
</dbReference>
<gene>
    <name evidence="5" type="ORF">HPBE_LOCUS18739</name>
</gene>
<keyword evidence="3" id="KW-0904">Protein phosphatase</keyword>
<dbReference type="InterPro" id="IPR036457">
    <property type="entry name" value="PPM-type-like_dom_sf"/>
</dbReference>
<evidence type="ECO:0000313" key="7">
    <source>
        <dbReference type="WBParaSite" id="HPBE_0001873901-mRNA-1"/>
    </source>
</evidence>
<accession>A0A183G9U7</accession>
<sequence>MSADDVSNGVAGGDQSFIDVKQWKDETGKTVFQHLSEGFAGDDEAVILDDIKIYKCIPQETRDKQAAIDYMDQSSKQLELPLSTEWTNYMVIVADGAVLRYRAPFLRVIKHDAYFDAFNLVVESMLNRLAPMWLAYTFADAFVVDHAEQLTAYRQDYVEGEYHQSDGGTWCRQIIASMQAFAKKIMSGERTLPVRPEAWSQYPISCESERGRRPKQEDRMLAMPTLSLSDVGLMAVFDGHGGAECSAYSCAHLPAEFVRALNANPTSLEESLKQAFERLGMYFRNFCCRRWTKGQSCVNKCLA</sequence>
<organism evidence="6 7">
    <name type="scientific">Heligmosomoides polygyrus</name>
    <name type="common">Parasitic roundworm</name>
    <dbReference type="NCBI Taxonomy" id="6339"/>
    <lineage>
        <taxon>Eukaryota</taxon>
        <taxon>Metazoa</taxon>
        <taxon>Ecdysozoa</taxon>
        <taxon>Nematoda</taxon>
        <taxon>Chromadorea</taxon>
        <taxon>Rhabditida</taxon>
        <taxon>Rhabditina</taxon>
        <taxon>Rhabditomorpha</taxon>
        <taxon>Strongyloidea</taxon>
        <taxon>Heligmosomidae</taxon>
        <taxon>Heligmosomoides</taxon>
    </lineage>
</organism>